<reference evidence="2 3" key="1">
    <citation type="journal article" date="2019" name="Int. J. Syst. Evol. Microbiol.">
        <title>The Global Catalogue of Microorganisms (GCM) 10K type strain sequencing project: providing services to taxonomists for standard genome sequencing and annotation.</title>
        <authorList>
            <consortium name="The Broad Institute Genomics Platform"/>
            <consortium name="The Broad Institute Genome Sequencing Center for Infectious Disease"/>
            <person name="Wu L."/>
            <person name="Ma J."/>
        </authorList>
    </citation>
    <scope>NUCLEOTIDE SEQUENCE [LARGE SCALE GENOMIC DNA]</scope>
    <source>
        <strain evidence="2 3">LMG 29247</strain>
    </source>
</reference>
<dbReference type="Proteomes" id="UP001596383">
    <property type="component" value="Unassembled WGS sequence"/>
</dbReference>
<proteinExistence type="predicted"/>
<accession>A0ABD5SSB3</accession>
<comment type="caution">
    <text evidence="2">The sequence shown here is derived from an EMBL/GenBank/DDBJ whole genome shotgun (WGS) entry which is preliminary data.</text>
</comment>
<evidence type="ECO:0000313" key="3">
    <source>
        <dbReference type="Proteomes" id="UP001596383"/>
    </source>
</evidence>
<keyword evidence="3" id="KW-1185">Reference proteome</keyword>
<dbReference type="InterPro" id="IPR011989">
    <property type="entry name" value="ARM-like"/>
</dbReference>
<dbReference type="Gene3D" id="1.25.10.10">
    <property type="entry name" value="Leucine-rich Repeat Variant"/>
    <property type="match status" value="1"/>
</dbReference>
<evidence type="ECO:0000313" key="2">
    <source>
        <dbReference type="EMBL" id="MFC6767429.1"/>
    </source>
</evidence>
<name>A0ABD5SSB3_9EURY</name>
<gene>
    <name evidence="2" type="ORF">ACFQE6_21300</name>
</gene>
<sequence>MDGEWGEAAEPRGRGAAGIDLPSVLAQLDEQEPAEQRAAVRRIRTAIDERSRAAACVPTVPKLRTLLERPEIDFRDEIAACLADLAAEAPTDVAPSSGSIV</sequence>
<evidence type="ECO:0000256" key="1">
    <source>
        <dbReference type="SAM" id="MobiDB-lite"/>
    </source>
</evidence>
<protein>
    <submittedName>
        <fullName evidence="2">HEAT repeat domain-containing protein</fullName>
    </submittedName>
</protein>
<feature type="region of interest" description="Disordered" evidence="1">
    <location>
        <begin position="1"/>
        <end position="20"/>
    </location>
</feature>
<dbReference type="EMBL" id="JBHSWV010000375">
    <property type="protein sequence ID" value="MFC6767429.1"/>
    <property type="molecule type" value="Genomic_DNA"/>
</dbReference>
<feature type="non-terminal residue" evidence="2">
    <location>
        <position position="101"/>
    </location>
</feature>
<organism evidence="2 3">
    <name type="scientific">Natrinema soli</name>
    <dbReference type="NCBI Taxonomy" id="1930624"/>
    <lineage>
        <taxon>Archaea</taxon>
        <taxon>Methanobacteriati</taxon>
        <taxon>Methanobacteriota</taxon>
        <taxon>Stenosarchaea group</taxon>
        <taxon>Halobacteria</taxon>
        <taxon>Halobacteriales</taxon>
        <taxon>Natrialbaceae</taxon>
        <taxon>Natrinema</taxon>
    </lineage>
</organism>
<dbReference type="AlphaFoldDB" id="A0ABD5SSB3"/>